<keyword evidence="10 14" id="KW-0472">Membrane</keyword>
<dbReference type="PROSITE" id="PS51450">
    <property type="entry name" value="LRR"/>
    <property type="match status" value="2"/>
</dbReference>
<dbReference type="InterPro" id="IPR001611">
    <property type="entry name" value="Leu-rich_rpt"/>
</dbReference>
<dbReference type="Pfam" id="PF13855">
    <property type="entry name" value="LRR_8"/>
    <property type="match status" value="5"/>
</dbReference>
<keyword evidence="6" id="KW-0732">Signal</keyword>
<dbReference type="SMART" id="SM00082">
    <property type="entry name" value="LRRCT"/>
    <property type="match status" value="1"/>
</dbReference>
<evidence type="ECO:0000256" key="8">
    <source>
        <dbReference type="ARBA" id="ARBA00022859"/>
    </source>
</evidence>
<dbReference type="PANTHER" id="PTHR24365:SF522">
    <property type="entry name" value="LOW QUALITY PROTEIN: TOLL-LIKE RECEPTOR 13-RELATED"/>
    <property type="match status" value="1"/>
</dbReference>
<keyword evidence="16" id="KW-1185">Reference proteome</keyword>
<evidence type="ECO:0000256" key="9">
    <source>
        <dbReference type="ARBA" id="ARBA00022989"/>
    </source>
</evidence>
<dbReference type="PANTHER" id="PTHR24365">
    <property type="entry name" value="TOLL-LIKE RECEPTOR"/>
    <property type="match status" value="1"/>
</dbReference>
<gene>
    <name evidence="17" type="primary">LOC105911654</name>
</gene>
<feature type="domain" description="TIR" evidence="15">
    <location>
        <begin position="796"/>
        <end position="937"/>
    </location>
</feature>
<evidence type="ECO:0000259" key="15">
    <source>
        <dbReference type="PROSITE" id="PS50104"/>
    </source>
</evidence>
<dbReference type="OrthoDB" id="1421090at2759"/>
<dbReference type="GeneID" id="105911654"/>
<dbReference type="FunFam" id="3.40.50.10140:FF:000001">
    <property type="entry name" value="Toll-like receptor 2"/>
    <property type="match status" value="1"/>
</dbReference>
<dbReference type="Pfam" id="PF01582">
    <property type="entry name" value="TIR"/>
    <property type="match status" value="1"/>
</dbReference>
<dbReference type="SMART" id="SM00365">
    <property type="entry name" value="LRR_SD22"/>
    <property type="match status" value="9"/>
</dbReference>
<evidence type="ECO:0000256" key="4">
    <source>
        <dbReference type="ARBA" id="ARBA00022614"/>
    </source>
</evidence>
<protein>
    <submittedName>
        <fullName evidence="17">Toll-like receptor 13</fullName>
    </submittedName>
</protein>
<dbReference type="SUPFAM" id="SSF52058">
    <property type="entry name" value="L domain-like"/>
    <property type="match status" value="2"/>
</dbReference>
<comment type="similarity">
    <text evidence="2">Belongs to the Toll-like receptor family.</text>
</comment>
<evidence type="ECO:0000256" key="11">
    <source>
        <dbReference type="ARBA" id="ARBA00023170"/>
    </source>
</evidence>
<evidence type="ECO:0000256" key="13">
    <source>
        <dbReference type="ARBA" id="ARBA00023198"/>
    </source>
</evidence>
<keyword evidence="7" id="KW-0677">Repeat</keyword>
<dbReference type="SUPFAM" id="SSF52200">
    <property type="entry name" value="Toll/Interleukin receptor TIR domain"/>
    <property type="match status" value="1"/>
</dbReference>
<dbReference type="PRINTS" id="PR01537">
    <property type="entry name" value="INTRLKN1R1F"/>
</dbReference>
<reference evidence="17" key="1">
    <citation type="submission" date="2025-08" db="UniProtKB">
        <authorList>
            <consortium name="RefSeq"/>
        </authorList>
    </citation>
    <scope>IDENTIFICATION</scope>
</reference>
<feature type="transmembrane region" description="Helical" evidence="14">
    <location>
        <begin position="744"/>
        <end position="767"/>
    </location>
</feature>
<dbReference type="Gene3D" id="3.40.50.10140">
    <property type="entry name" value="Toll/interleukin-1 receptor homology (TIR) domain"/>
    <property type="match status" value="1"/>
</dbReference>
<dbReference type="InterPro" id="IPR000157">
    <property type="entry name" value="TIR_dom"/>
</dbReference>
<keyword evidence="13" id="KW-0395">Inflammatory response</keyword>
<keyword evidence="11" id="KW-0675">Receptor</keyword>
<dbReference type="PROSITE" id="PS50104">
    <property type="entry name" value="TIR"/>
    <property type="match status" value="1"/>
</dbReference>
<dbReference type="AlphaFoldDB" id="A0A6P8ES11"/>
<keyword evidence="9 14" id="KW-1133">Transmembrane helix</keyword>
<keyword evidence="8" id="KW-0391">Immunity</keyword>
<dbReference type="SMART" id="SM00369">
    <property type="entry name" value="LRR_TYP"/>
    <property type="match status" value="14"/>
</dbReference>
<dbReference type="GO" id="GO:0002224">
    <property type="term" value="P:toll-like receptor signaling pathway"/>
    <property type="evidence" value="ECO:0007669"/>
    <property type="project" value="TreeGrafter"/>
</dbReference>
<evidence type="ECO:0000256" key="14">
    <source>
        <dbReference type="SAM" id="Phobius"/>
    </source>
</evidence>
<evidence type="ECO:0000256" key="2">
    <source>
        <dbReference type="ARBA" id="ARBA00009634"/>
    </source>
</evidence>
<dbReference type="InterPro" id="IPR003591">
    <property type="entry name" value="Leu-rich_rpt_typical-subtyp"/>
</dbReference>
<keyword evidence="5 14" id="KW-0812">Transmembrane</keyword>
<dbReference type="GO" id="GO:0005886">
    <property type="term" value="C:plasma membrane"/>
    <property type="evidence" value="ECO:0007669"/>
    <property type="project" value="TreeGrafter"/>
</dbReference>
<dbReference type="Proteomes" id="UP000515152">
    <property type="component" value="Chromosome 21"/>
</dbReference>
<dbReference type="InterPro" id="IPR035897">
    <property type="entry name" value="Toll_tir_struct_dom_sf"/>
</dbReference>
<dbReference type="FunFam" id="3.80.10.10:FF:000770">
    <property type="entry name" value="Uncharacterized protein"/>
    <property type="match status" value="1"/>
</dbReference>
<evidence type="ECO:0000256" key="1">
    <source>
        <dbReference type="ARBA" id="ARBA00004479"/>
    </source>
</evidence>
<dbReference type="GO" id="GO:0045087">
    <property type="term" value="P:innate immune response"/>
    <property type="evidence" value="ECO:0007669"/>
    <property type="project" value="UniProtKB-KW"/>
</dbReference>
<evidence type="ECO:0000313" key="17">
    <source>
        <dbReference type="RefSeq" id="XP_031414840.1"/>
    </source>
</evidence>
<keyword evidence="12" id="KW-0325">Glycoprotein</keyword>
<comment type="subcellular location">
    <subcellularLocation>
        <location evidence="1">Membrane</location>
        <topology evidence="1">Single-pass type I membrane protein</topology>
    </subcellularLocation>
</comment>
<dbReference type="GO" id="GO:0006954">
    <property type="term" value="P:inflammatory response"/>
    <property type="evidence" value="ECO:0007669"/>
    <property type="project" value="UniProtKB-KW"/>
</dbReference>
<dbReference type="SMART" id="SM00255">
    <property type="entry name" value="TIR"/>
    <property type="match status" value="1"/>
</dbReference>
<accession>A0A6P8ES11</accession>
<proteinExistence type="inferred from homology"/>
<evidence type="ECO:0000256" key="12">
    <source>
        <dbReference type="ARBA" id="ARBA00023180"/>
    </source>
</evidence>
<dbReference type="KEGG" id="char:105911654"/>
<evidence type="ECO:0000313" key="16">
    <source>
        <dbReference type="Proteomes" id="UP000515152"/>
    </source>
</evidence>
<evidence type="ECO:0000256" key="10">
    <source>
        <dbReference type="ARBA" id="ARBA00023136"/>
    </source>
</evidence>
<evidence type="ECO:0000256" key="7">
    <source>
        <dbReference type="ARBA" id="ARBA00022737"/>
    </source>
</evidence>
<evidence type="ECO:0000256" key="6">
    <source>
        <dbReference type="ARBA" id="ARBA00022729"/>
    </source>
</evidence>
<name>A0A6P8ES11_CLUHA</name>
<keyword evidence="3" id="KW-0399">Innate immunity</keyword>
<evidence type="ECO:0000256" key="5">
    <source>
        <dbReference type="ARBA" id="ARBA00022692"/>
    </source>
</evidence>
<dbReference type="Gene3D" id="3.80.10.10">
    <property type="entry name" value="Ribonuclease Inhibitor"/>
    <property type="match status" value="4"/>
</dbReference>
<keyword evidence="4" id="KW-0433">Leucine-rich repeat</keyword>
<dbReference type="Pfam" id="PF00560">
    <property type="entry name" value="LRR_1"/>
    <property type="match status" value="1"/>
</dbReference>
<dbReference type="GO" id="GO:0038023">
    <property type="term" value="F:signaling receptor activity"/>
    <property type="evidence" value="ECO:0007669"/>
    <property type="project" value="TreeGrafter"/>
</dbReference>
<sequence length="956" mass="109399">MHTTVHRWFTAPLCITLYTVICISHVTGFTYGDCMVHDPKQFRGHVKFFCNKKNLKQVPPKLPLDVTDINIAHNNISVIKSGDFQNLIHLGTLNISRNLISCVEKGAFRDLISLTELCLSENRLTVITNEFFNGLTNLKLLLLENNSISTIENSSFSVFHHLECVKLSGNKLRDVESMQPVFRIQTLNVLHIAHNNISIFHSTDISNKSLRLQVLNLAHNPINIFRISADIFPHLEAVDLSFCFSNGGLKWEVLNTDFFKNVKRLEMAGVNVSEVKSNAILQAFNKSLAQLTLSAVHRAKSLINSTCLIPTLTEFTLRDNRIRNLTGTGLEKCFQVKVLDLYYNSLSNLENVFASLKNLTSLQLGYNNFSYIPNMIHNLSMLETLNFVFNQIEKLDCFTFGNLTNLKNLYLYGNKINMVKDCVFKDLINLKSLYLGTNHISSLGGAFKNGPAKLEHLELSSNSLSSLKTDDFSGLKSLSSLRLNDNKIKVIDNGTFEALSSLRVLNLLSNKITDESLTPDVFSGLSNLLQLHLQKNHILKKDSFRKAPFSHLKSLQWLSVLSQSPHKMKSFLPSNFLWNLTHLQSFWAQNLGVKSLHVDLFKDNTQITELALSGNDLTALSPDIFLPLRKLYKLYLEETHLKTLDFLVQANLHHLYYLQVSKNQLASINHSIIQSLPGLRLLDMRGNTFTCDCSMAWFIKWVEEDDLTEVLAANKYECNSPPNLIETKLLKLDVQSCNSQDTAFFFYISSFLLVLLTLFTSLIYHFLHRQIVYVYYLFLAFLYDYKRQGSSKSCGFQYDAFVSYNAHDELWVTSELLPKLEGEQGWRICLHHQDFQPGKPIVDNIVDGIYGSRKTICVISQHYLESEWCSREVQVASFRLFDEKKDVLILVFLEDIPTYRLSPYYRMRSLVKKCTYLSWPKARQDPRVFWEKLRVALGARRGSEEENSLSDVQNVL</sequence>
<organism evidence="16 17">
    <name type="scientific">Clupea harengus</name>
    <name type="common">Atlantic herring</name>
    <dbReference type="NCBI Taxonomy" id="7950"/>
    <lineage>
        <taxon>Eukaryota</taxon>
        <taxon>Metazoa</taxon>
        <taxon>Chordata</taxon>
        <taxon>Craniata</taxon>
        <taxon>Vertebrata</taxon>
        <taxon>Euteleostomi</taxon>
        <taxon>Actinopterygii</taxon>
        <taxon>Neopterygii</taxon>
        <taxon>Teleostei</taxon>
        <taxon>Clupei</taxon>
        <taxon>Clupeiformes</taxon>
        <taxon>Clupeoidei</taxon>
        <taxon>Clupeidae</taxon>
        <taxon>Clupea</taxon>
    </lineage>
</organism>
<dbReference type="InterPro" id="IPR000483">
    <property type="entry name" value="Cys-rich_flank_reg_C"/>
</dbReference>
<dbReference type="RefSeq" id="XP_031414840.1">
    <property type="nucleotide sequence ID" value="XM_031558980.1"/>
</dbReference>
<dbReference type="InterPro" id="IPR032675">
    <property type="entry name" value="LRR_dom_sf"/>
</dbReference>
<evidence type="ECO:0000256" key="3">
    <source>
        <dbReference type="ARBA" id="ARBA00022588"/>
    </source>
</evidence>
<dbReference type="FunFam" id="3.80.10.10:FF:001164">
    <property type="entry name" value="GH01279p"/>
    <property type="match status" value="1"/>
</dbReference>